<comment type="similarity">
    <text evidence="9">Belongs to the peroxiredoxin family. BCP/PrxQ subfamily.</text>
</comment>
<keyword evidence="6" id="KW-1015">Disulfide bond</keyword>
<dbReference type="SUPFAM" id="SSF52833">
    <property type="entry name" value="Thioredoxin-like"/>
    <property type="match status" value="1"/>
</dbReference>
<dbReference type="EC" id="1.11.1.24" evidence="2"/>
<evidence type="ECO:0000256" key="11">
    <source>
        <dbReference type="ARBA" id="ARBA00049091"/>
    </source>
</evidence>
<keyword evidence="7" id="KW-0676">Redox-active center</keyword>
<dbReference type="InterPro" id="IPR013766">
    <property type="entry name" value="Thioredoxin_domain"/>
</dbReference>
<accession>A0A2W5AA65</accession>
<evidence type="ECO:0000256" key="2">
    <source>
        <dbReference type="ARBA" id="ARBA00013017"/>
    </source>
</evidence>
<dbReference type="InterPro" id="IPR050924">
    <property type="entry name" value="Peroxiredoxin_BCP/PrxQ"/>
</dbReference>
<evidence type="ECO:0000256" key="7">
    <source>
        <dbReference type="ARBA" id="ARBA00023284"/>
    </source>
</evidence>
<gene>
    <name evidence="14" type="ORF">DI623_07795</name>
</gene>
<proteinExistence type="inferred from homology"/>
<evidence type="ECO:0000256" key="3">
    <source>
        <dbReference type="ARBA" id="ARBA00022559"/>
    </source>
</evidence>
<comment type="function">
    <text evidence="1">Thiol-specific peroxidase that catalyzes the reduction of hydrogen peroxide and organic hydroperoxides to water and alcohols, respectively. Plays a role in cell protection against oxidative stress by detoxifying peroxides and as sensor of hydrogen peroxide-mediated signaling events.</text>
</comment>
<dbReference type="GO" id="GO:0005737">
    <property type="term" value="C:cytoplasm"/>
    <property type="evidence" value="ECO:0007669"/>
    <property type="project" value="TreeGrafter"/>
</dbReference>
<dbReference type="GO" id="GO:0008379">
    <property type="term" value="F:thioredoxin peroxidase activity"/>
    <property type="evidence" value="ECO:0007669"/>
    <property type="project" value="TreeGrafter"/>
</dbReference>
<dbReference type="PANTHER" id="PTHR42801:SF4">
    <property type="entry name" value="AHPC_TSA FAMILY PROTEIN"/>
    <property type="match status" value="1"/>
</dbReference>
<dbReference type="EMBL" id="QFNN01000035">
    <property type="protein sequence ID" value="PZO90142.1"/>
    <property type="molecule type" value="Genomic_DNA"/>
</dbReference>
<feature type="signal peptide" evidence="12">
    <location>
        <begin position="1"/>
        <end position="21"/>
    </location>
</feature>
<dbReference type="CDD" id="cd03017">
    <property type="entry name" value="PRX_BCP"/>
    <property type="match status" value="1"/>
</dbReference>
<evidence type="ECO:0000256" key="10">
    <source>
        <dbReference type="ARBA" id="ARBA00042639"/>
    </source>
</evidence>
<evidence type="ECO:0000256" key="1">
    <source>
        <dbReference type="ARBA" id="ARBA00003330"/>
    </source>
</evidence>
<evidence type="ECO:0000313" key="14">
    <source>
        <dbReference type="EMBL" id="PZO90142.1"/>
    </source>
</evidence>
<feature type="domain" description="Thioredoxin" evidence="13">
    <location>
        <begin position="23"/>
        <end position="179"/>
    </location>
</feature>
<keyword evidence="12" id="KW-0732">Signal</keyword>
<dbReference type="InterPro" id="IPR036249">
    <property type="entry name" value="Thioredoxin-like_sf"/>
</dbReference>
<keyword evidence="5" id="KW-0560">Oxidoreductase</keyword>
<dbReference type="GO" id="GO:0034599">
    <property type="term" value="P:cellular response to oxidative stress"/>
    <property type="evidence" value="ECO:0007669"/>
    <property type="project" value="TreeGrafter"/>
</dbReference>
<dbReference type="InterPro" id="IPR000866">
    <property type="entry name" value="AhpC/TSA"/>
</dbReference>
<comment type="caution">
    <text evidence="14">The sequence shown here is derived from an EMBL/GenBank/DDBJ whole genome shotgun (WGS) entry which is preliminary data.</text>
</comment>
<protein>
    <recommendedName>
        <fullName evidence="2">thioredoxin-dependent peroxiredoxin</fullName>
        <ecNumber evidence="2">1.11.1.24</ecNumber>
    </recommendedName>
    <alternativeName>
        <fullName evidence="8">Thioredoxin peroxidase</fullName>
    </alternativeName>
    <alternativeName>
        <fullName evidence="10">Thioredoxin-dependent peroxiredoxin Bcp</fullName>
    </alternativeName>
</protein>
<dbReference type="GO" id="GO:0045454">
    <property type="term" value="P:cell redox homeostasis"/>
    <property type="evidence" value="ECO:0007669"/>
    <property type="project" value="TreeGrafter"/>
</dbReference>
<reference evidence="14 15" key="1">
    <citation type="submission" date="2017-08" db="EMBL/GenBank/DDBJ databases">
        <title>Infants hospitalized years apart are colonized by the same room-sourced microbial strains.</title>
        <authorList>
            <person name="Brooks B."/>
            <person name="Olm M.R."/>
            <person name="Firek B.A."/>
            <person name="Baker R."/>
            <person name="Thomas B.C."/>
            <person name="Morowitz M.J."/>
            <person name="Banfield J.F."/>
        </authorList>
    </citation>
    <scope>NUCLEOTIDE SEQUENCE [LARGE SCALE GENOMIC DNA]</scope>
    <source>
        <strain evidence="14">S2_018_000_R2_101</strain>
    </source>
</reference>
<evidence type="ECO:0000256" key="12">
    <source>
        <dbReference type="SAM" id="SignalP"/>
    </source>
</evidence>
<organism evidence="14 15">
    <name type="scientific">Sphingomonas sanxanigenens</name>
    <dbReference type="NCBI Taxonomy" id="397260"/>
    <lineage>
        <taxon>Bacteria</taxon>
        <taxon>Pseudomonadati</taxon>
        <taxon>Pseudomonadota</taxon>
        <taxon>Alphaproteobacteria</taxon>
        <taxon>Sphingomonadales</taxon>
        <taxon>Sphingomonadaceae</taxon>
        <taxon>Sphingomonas</taxon>
    </lineage>
</organism>
<evidence type="ECO:0000256" key="9">
    <source>
        <dbReference type="ARBA" id="ARBA00038489"/>
    </source>
</evidence>
<evidence type="ECO:0000259" key="13">
    <source>
        <dbReference type="PROSITE" id="PS51352"/>
    </source>
</evidence>
<dbReference type="Pfam" id="PF00578">
    <property type="entry name" value="AhpC-TSA"/>
    <property type="match status" value="1"/>
</dbReference>
<evidence type="ECO:0000256" key="8">
    <source>
        <dbReference type="ARBA" id="ARBA00032824"/>
    </source>
</evidence>
<evidence type="ECO:0000256" key="4">
    <source>
        <dbReference type="ARBA" id="ARBA00022862"/>
    </source>
</evidence>
<dbReference type="Gene3D" id="3.40.30.10">
    <property type="entry name" value="Glutaredoxin"/>
    <property type="match status" value="1"/>
</dbReference>
<dbReference type="Proteomes" id="UP000249066">
    <property type="component" value="Unassembled WGS sequence"/>
</dbReference>
<evidence type="ECO:0000256" key="5">
    <source>
        <dbReference type="ARBA" id="ARBA00023002"/>
    </source>
</evidence>
<comment type="catalytic activity">
    <reaction evidence="11">
        <text>a hydroperoxide + [thioredoxin]-dithiol = an alcohol + [thioredoxin]-disulfide + H2O</text>
        <dbReference type="Rhea" id="RHEA:62620"/>
        <dbReference type="Rhea" id="RHEA-COMP:10698"/>
        <dbReference type="Rhea" id="RHEA-COMP:10700"/>
        <dbReference type="ChEBI" id="CHEBI:15377"/>
        <dbReference type="ChEBI" id="CHEBI:29950"/>
        <dbReference type="ChEBI" id="CHEBI:30879"/>
        <dbReference type="ChEBI" id="CHEBI:35924"/>
        <dbReference type="ChEBI" id="CHEBI:50058"/>
        <dbReference type="EC" id="1.11.1.24"/>
    </reaction>
</comment>
<evidence type="ECO:0000313" key="15">
    <source>
        <dbReference type="Proteomes" id="UP000249066"/>
    </source>
</evidence>
<dbReference type="AlphaFoldDB" id="A0A2W5AA65"/>
<sequence>MKPFPLAIAAAALLATAPAGAALAPGAKAPDFSTQAALAGKPFAFSLAQALKKGPVVLYFFPAAFTPGCTAEAHDFAEATAEFAKYGATVIGLTAGNIERIAEFSSVECRDKFAVGAASPAVIMDYDVVLPQKAGLTNRTSYVIAPGGKVIFAYSAMNPVGHVTGTMEAVKKWATTHKKG</sequence>
<dbReference type="PANTHER" id="PTHR42801">
    <property type="entry name" value="THIOREDOXIN-DEPENDENT PEROXIDE REDUCTASE"/>
    <property type="match status" value="1"/>
</dbReference>
<feature type="chain" id="PRO_5015943375" description="thioredoxin-dependent peroxiredoxin" evidence="12">
    <location>
        <begin position="22"/>
        <end position="180"/>
    </location>
</feature>
<keyword evidence="3" id="KW-0575">Peroxidase</keyword>
<keyword evidence="4" id="KW-0049">Antioxidant</keyword>
<evidence type="ECO:0000256" key="6">
    <source>
        <dbReference type="ARBA" id="ARBA00023157"/>
    </source>
</evidence>
<dbReference type="PROSITE" id="PS51352">
    <property type="entry name" value="THIOREDOXIN_2"/>
    <property type="match status" value="1"/>
</dbReference>
<name>A0A2W5AA65_9SPHN</name>